<evidence type="ECO:0000256" key="1">
    <source>
        <dbReference type="SAM" id="MobiDB-lite"/>
    </source>
</evidence>
<feature type="compositionally biased region" description="Basic and acidic residues" evidence="1">
    <location>
        <begin position="61"/>
        <end position="82"/>
    </location>
</feature>
<name>A0A6J4SIW9_9SPHN</name>
<protein>
    <submittedName>
        <fullName evidence="2">Uncharacterized protein</fullName>
    </submittedName>
</protein>
<dbReference type="AlphaFoldDB" id="A0A6J4SIW9"/>
<gene>
    <name evidence="2" type="ORF">AVDCRST_MAG39-1321</name>
</gene>
<evidence type="ECO:0000313" key="2">
    <source>
        <dbReference type="EMBL" id="CAA9500238.1"/>
    </source>
</evidence>
<feature type="non-terminal residue" evidence="2">
    <location>
        <position position="117"/>
    </location>
</feature>
<feature type="compositionally biased region" description="Basic and acidic residues" evidence="1">
    <location>
        <begin position="1"/>
        <end position="26"/>
    </location>
</feature>
<reference evidence="2" key="1">
    <citation type="submission" date="2020-02" db="EMBL/GenBank/DDBJ databases">
        <authorList>
            <person name="Meier V. D."/>
        </authorList>
    </citation>
    <scope>NUCLEOTIDE SEQUENCE</scope>
    <source>
        <strain evidence="2">AVDCRST_MAG39</strain>
    </source>
</reference>
<sequence length="117" mass="12746">DQVEQARHEGWESRDGAGLGGRHDPPRGTPPGRQPLRAAAGGRGERRAAPLPRRGPLGRCGEPELARRDDRDRAPAADRRTGADPVPRMQPDGRLCAVGARRPGWGELRLRDDLGRL</sequence>
<proteinExistence type="predicted"/>
<feature type="compositionally biased region" description="Low complexity" evidence="1">
    <location>
        <begin position="49"/>
        <end position="60"/>
    </location>
</feature>
<organism evidence="2">
    <name type="scientific">uncultured Sphingomonadaceae bacterium</name>
    <dbReference type="NCBI Taxonomy" id="169976"/>
    <lineage>
        <taxon>Bacteria</taxon>
        <taxon>Pseudomonadati</taxon>
        <taxon>Pseudomonadota</taxon>
        <taxon>Alphaproteobacteria</taxon>
        <taxon>Sphingomonadales</taxon>
        <taxon>Sphingomonadaceae</taxon>
        <taxon>environmental samples</taxon>
    </lineage>
</organism>
<feature type="non-terminal residue" evidence="2">
    <location>
        <position position="1"/>
    </location>
</feature>
<feature type="region of interest" description="Disordered" evidence="1">
    <location>
        <begin position="1"/>
        <end position="94"/>
    </location>
</feature>
<accession>A0A6J4SIW9</accession>
<dbReference type="EMBL" id="CADCVW010000053">
    <property type="protein sequence ID" value="CAA9500238.1"/>
    <property type="molecule type" value="Genomic_DNA"/>
</dbReference>